<sequence length="97" mass="10223">MAVPGMCNHGTATPRCLPFSGPCTVVAETVGIRLLSGDVPLFTFPGLGEVIAVAGFDLVTRVPGTAFFAVPLEQHIRAHLSLRRELLIQLGISGIKV</sequence>
<gene>
    <name evidence="1" type="ORF">RRF57_010598</name>
</gene>
<evidence type="ECO:0000313" key="1">
    <source>
        <dbReference type="EMBL" id="KAK5634886.1"/>
    </source>
</evidence>
<evidence type="ECO:0000313" key="2">
    <source>
        <dbReference type="Proteomes" id="UP001305414"/>
    </source>
</evidence>
<comment type="caution">
    <text evidence="1">The sequence shown here is derived from an EMBL/GenBank/DDBJ whole genome shotgun (WGS) entry which is preliminary data.</text>
</comment>
<proteinExistence type="predicted"/>
<keyword evidence="2" id="KW-1185">Reference proteome</keyword>
<dbReference type="AlphaFoldDB" id="A0AAN7UYE1"/>
<accession>A0AAN7UYE1</accession>
<name>A0AAN7UYE1_9PEZI</name>
<organism evidence="1 2">
    <name type="scientific">Xylaria bambusicola</name>
    <dbReference type="NCBI Taxonomy" id="326684"/>
    <lineage>
        <taxon>Eukaryota</taxon>
        <taxon>Fungi</taxon>
        <taxon>Dikarya</taxon>
        <taxon>Ascomycota</taxon>
        <taxon>Pezizomycotina</taxon>
        <taxon>Sordariomycetes</taxon>
        <taxon>Xylariomycetidae</taxon>
        <taxon>Xylariales</taxon>
        <taxon>Xylariaceae</taxon>
        <taxon>Xylaria</taxon>
    </lineage>
</organism>
<protein>
    <submittedName>
        <fullName evidence="1">Uncharacterized protein</fullName>
    </submittedName>
</protein>
<dbReference type="Proteomes" id="UP001305414">
    <property type="component" value="Unassembled WGS sequence"/>
</dbReference>
<dbReference type="EMBL" id="JAWHQM010000045">
    <property type="protein sequence ID" value="KAK5634886.1"/>
    <property type="molecule type" value="Genomic_DNA"/>
</dbReference>
<reference evidence="1 2" key="1">
    <citation type="submission" date="2023-10" db="EMBL/GenBank/DDBJ databases">
        <title>Draft genome sequence of Xylaria bambusicola isolate GMP-LS, the root and basal stem rot pathogen of sugarcane in Indonesia.</title>
        <authorList>
            <person name="Selvaraj P."/>
            <person name="Muralishankar V."/>
            <person name="Muruganantham S."/>
            <person name="Sp S."/>
            <person name="Haryani S."/>
            <person name="Lau K.J.X."/>
            <person name="Naqvi N.I."/>
        </authorList>
    </citation>
    <scope>NUCLEOTIDE SEQUENCE [LARGE SCALE GENOMIC DNA]</scope>
    <source>
        <strain evidence="1">GMP-LS</strain>
    </source>
</reference>